<comment type="caution">
    <text evidence="2">The sequence shown here is derived from an EMBL/GenBank/DDBJ whole genome shotgun (WGS) entry which is preliminary data.</text>
</comment>
<feature type="region of interest" description="Disordered" evidence="1">
    <location>
        <begin position="1"/>
        <end position="39"/>
    </location>
</feature>
<sequence length="71" mass="7628">MAADRGGRQSEPLAQHGRRDRTMFENEAGDPGARAGLGTELGHSVRAGRARYGRPVCSLMIAHVFHNISVA</sequence>
<dbReference type="AlphaFoldDB" id="A0A9W6P8E7"/>
<reference evidence="2" key="1">
    <citation type="submission" date="2023-02" db="EMBL/GenBank/DDBJ databases">
        <title>Nocardiopsis ansamitocini NBRC 112285.</title>
        <authorList>
            <person name="Ichikawa N."/>
            <person name="Sato H."/>
            <person name="Tonouchi N."/>
        </authorList>
    </citation>
    <scope>NUCLEOTIDE SEQUENCE</scope>
    <source>
        <strain evidence="2">NBRC 112285</strain>
    </source>
</reference>
<name>A0A9W6P8E7_9ACTN</name>
<keyword evidence="3" id="KW-1185">Reference proteome</keyword>
<evidence type="ECO:0000313" key="3">
    <source>
        <dbReference type="Proteomes" id="UP001165092"/>
    </source>
</evidence>
<gene>
    <name evidence="2" type="ORF">Nans01_38160</name>
</gene>
<accession>A0A9W6P8E7</accession>
<evidence type="ECO:0000256" key="1">
    <source>
        <dbReference type="SAM" id="MobiDB-lite"/>
    </source>
</evidence>
<evidence type="ECO:0000313" key="2">
    <source>
        <dbReference type="EMBL" id="GLU49465.1"/>
    </source>
</evidence>
<organism evidence="2 3">
    <name type="scientific">Nocardiopsis ansamitocini</name>
    <dbReference type="NCBI Taxonomy" id="1670832"/>
    <lineage>
        <taxon>Bacteria</taxon>
        <taxon>Bacillati</taxon>
        <taxon>Actinomycetota</taxon>
        <taxon>Actinomycetes</taxon>
        <taxon>Streptosporangiales</taxon>
        <taxon>Nocardiopsidaceae</taxon>
        <taxon>Nocardiopsis</taxon>
    </lineage>
</organism>
<dbReference type="Proteomes" id="UP001165092">
    <property type="component" value="Unassembled WGS sequence"/>
</dbReference>
<protein>
    <submittedName>
        <fullName evidence="2">Uncharacterized protein</fullName>
    </submittedName>
</protein>
<dbReference type="EMBL" id="BSQG01000007">
    <property type="protein sequence ID" value="GLU49465.1"/>
    <property type="molecule type" value="Genomic_DNA"/>
</dbReference>
<proteinExistence type="predicted"/>